<organism evidence="2 3">
    <name type="scientific">Ancylostoma ceylanicum</name>
    <dbReference type="NCBI Taxonomy" id="53326"/>
    <lineage>
        <taxon>Eukaryota</taxon>
        <taxon>Metazoa</taxon>
        <taxon>Ecdysozoa</taxon>
        <taxon>Nematoda</taxon>
        <taxon>Chromadorea</taxon>
        <taxon>Rhabditida</taxon>
        <taxon>Rhabditina</taxon>
        <taxon>Rhabditomorpha</taxon>
        <taxon>Strongyloidea</taxon>
        <taxon>Ancylostomatidae</taxon>
        <taxon>Ancylostomatinae</taxon>
        <taxon>Ancylostoma</taxon>
    </lineage>
</organism>
<reference evidence="3" key="1">
    <citation type="journal article" date="2015" name="Nat. Genet.">
        <title>The genome and transcriptome of the zoonotic hookworm Ancylostoma ceylanicum identify infection-specific gene families.</title>
        <authorList>
            <person name="Schwarz E.M."/>
            <person name="Hu Y."/>
            <person name="Antoshechkin I."/>
            <person name="Miller M.M."/>
            <person name="Sternberg P.W."/>
            <person name="Aroian R.V."/>
        </authorList>
    </citation>
    <scope>NUCLEOTIDE SEQUENCE</scope>
    <source>
        <strain evidence="3">HY135</strain>
    </source>
</reference>
<dbReference type="Proteomes" id="UP000024635">
    <property type="component" value="Unassembled WGS sequence"/>
</dbReference>
<feature type="region of interest" description="Disordered" evidence="1">
    <location>
        <begin position="1"/>
        <end position="59"/>
    </location>
</feature>
<dbReference type="AlphaFoldDB" id="A0A016U4T5"/>
<accession>A0A016U4T5</accession>
<name>A0A016U4T5_9BILA</name>
<gene>
    <name evidence="2" type="primary">Acey_s0057.g2797</name>
    <name evidence="2" type="ORF">Y032_0057g2797</name>
</gene>
<dbReference type="EMBL" id="JARK01001393">
    <property type="protein sequence ID" value="EYC10160.1"/>
    <property type="molecule type" value="Genomic_DNA"/>
</dbReference>
<protein>
    <submittedName>
        <fullName evidence="2">Uncharacterized protein</fullName>
    </submittedName>
</protein>
<sequence length="115" mass="13349">MTHLLTMPRQYGTSRRASYRRSRSRSDSRSRSRSSSRRKASKRRTTSKTGGPRRLSGNLCIFSSPKKNYDLVTRVFRWSSSQKTERNILQISKVDLNTTSNLSQEATIRFCPNWS</sequence>
<evidence type="ECO:0000313" key="3">
    <source>
        <dbReference type="Proteomes" id="UP000024635"/>
    </source>
</evidence>
<keyword evidence="3" id="KW-1185">Reference proteome</keyword>
<evidence type="ECO:0000313" key="2">
    <source>
        <dbReference type="EMBL" id="EYC10160.1"/>
    </source>
</evidence>
<comment type="caution">
    <text evidence="2">The sequence shown here is derived from an EMBL/GenBank/DDBJ whole genome shotgun (WGS) entry which is preliminary data.</text>
</comment>
<feature type="compositionally biased region" description="Basic residues" evidence="1">
    <location>
        <begin position="31"/>
        <end position="46"/>
    </location>
</feature>
<evidence type="ECO:0000256" key="1">
    <source>
        <dbReference type="SAM" id="MobiDB-lite"/>
    </source>
</evidence>
<proteinExistence type="predicted"/>